<evidence type="ECO:0000313" key="2">
    <source>
        <dbReference type="Proteomes" id="UP000008909"/>
    </source>
</evidence>
<gene>
    <name evidence="1" type="ORF">CLF_102246</name>
</gene>
<proteinExistence type="predicted"/>
<sequence length="559" mass="63808">MDARKSFVGRRELALSRMWCRMQVLSADVDNPYAYLRIDQWMFHIEFLQSNAIILPHEDAEILLLDFEFQTRRFRWLLCYPVSPFVDVHMIFELGIPCRRTLLGFANLDKSSRTKDLSVNNLKPDQYGSHVPYCRWLHLTLHRIDTIPNHEVQLGDMTGIRIVRLTEKHSGIGKGFKLKVASKLTWHGPRVPSVDHLNHFWMRSLAVEETSNTQRRLCAYHKSIDYWHLARTFKRAEAISYQETTGRYDLKRNVAACIANCENLITQCLPTRVECISNKACNSVNADQQPRAEELVELTSKQPYEFYATLRMSSQMKHDVAHDMQFIHLKETIINEICCCIKLNPLSKLSSYANACIVGLVSIFSSNHRLIAGTTTDEHLGVPTRVFGGVRSPSYSHRRTFPVRARSRHETKGVSQFFKGTFTKPHVLAHFAVSSNAFLGELSSYVRITILTRYCAGNQTQSAKDITPTATLDTSLKTPSFVCGTPNDGTTIVQMPVKEIQTHPPRPIRLYPPDTKFGFNIARYSFVTVSATLQSILVAKFRSLAIRSPKVNWHASRCI</sequence>
<keyword evidence="2" id="KW-1185">Reference proteome</keyword>
<name>G7Y7K8_CLOSI</name>
<dbReference type="AlphaFoldDB" id="G7Y7K8"/>
<dbReference type="EMBL" id="DF142920">
    <property type="protein sequence ID" value="GAA48943.1"/>
    <property type="molecule type" value="Genomic_DNA"/>
</dbReference>
<evidence type="ECO:0000313" key="1">
    <source>
        <dbReference type="EMBL" id="GAA48943.1"/>
    </source>
</evidence>
<dbReference type="Proteomes" id="UP000008909">
    <property type="component" value="Unassembled WGS sequence"/>
</dbReference>
<accession>G7Y7K8</accession>
<reference key="2">
    <citation type="submission" date="2011-10" db="EMBL/GenBank/DDBJ databases">
        <title>The genome and transcriptome sequence of Clonorchis sinensis provide insights into the carcinogenic liver fluke.</title>
        <authorList>
            <person name="Wang X."/>
            <person name="Huang Y."/>
            <person name="Chen W."/>
            <person name="Liu H."/>
            <person name="Guo L."/>
            <person name="Chen Y."/>
            <person name="Luo F."/>
            <person name="Zhou W."/>
            <person name="Sun J."/>
            <person name="Mao Q."/>
            <person name="Liang P."/>
            <person name="Zhou C."/>
            <person name="Tian Y."/>
            <person name="Men J."/>
            <person name="Lv X."/>
            <person name="Huang L."/>
            <person name="Zhou J."/>
            <person name="Hu Y."/>
            <person name="Li R."/>
            <person name="Zhang F."/>
            <person name="Lei H."/>
            <person name="Li X."/>
            <person name="Hu X."/>
            <person name="Liang C."/>
            <person name="Xu J."/>
            <person name="Wu Z."/>
            <person name="Yu X."/>
        </authorList>
    </citation>
    <scope>NUCLEOTIDE SEQUENCE</scope>
    <source>
        <strain>Henan</strain>
    </source>
</reference>
<feature type="non-terminal residue" evidence="1">
    <location>
        <position position="559"/>
    </location>
</feature>
<reference evidence="1" key="1">
    <citation type="journal article" date="2011" name="Genome Biol.">
        <title>The draft genome of the carcinogenic human liver fluke Clonorchis sinensis.</title>
        <authorList>
            <person name="Wang X."/>
            <person name="Chen W."/>
            <person name="Huang Y."/>
            <person name="Sun J."/>
            <person name="Men J."/>
            <person name="Liu H."/>
            <person name="Luo F."/>
            <person name="Guo L."/>
            <person name="Lv X."/>
            <person name="Deng C."/>
            <person name="Zhou C."/>
            <person name="Fan Y."/>
            <person name="Li X."/>
            <person name="Huang L."/>
            <person name="Hu Y."/>
            <person name="Liang C."/>
            <person name="Hu X."/>
            <person name="Xu J."/>
            <person name="Yu X."/>
        </authorList>
    </citation>
    <scope>NUCLEOTIDE SEQUENCE [LARGE SCALE GENOMIC DNA]</scope>
    <source>
        <strain evidence="1">Henan</strain>
    </source>
</reference>
<organism evidence="1 2">
    <name type="scientific">Clonorchis sinensis</name>
    <name type="common">Chinese liver fluke</name>
    <dbReference type="NCBI Taxonomy" id="79923"/>
    <lineage>
        <taxon>Eukaryota</taxon>
        <taxon>Metazoa</taxon>
        <taxon>Spiralia</taxon>
        <taxon>Lophotrochozoa</taxon>
        <taxon>Platyhelminthes</taxon>
        <taxon>Trematoda</taxon>
        <taxon>Digenea</taxon>
        <taxon>Opisthorchiida</taxon>
        <taxon>Opisthorchiata</taxon>
        <taxon>Opisthorchiidae</taxon>
        <taxon>Clonorchis</taxon>
    </lineage>
</organism>
<protein>
    <submittedName>
        <fullName evidence="1">Uncharacterized protein</fullName>
    </submittedName>
</protein>